<evidence type="ECO:0000313" key="3">
    <source>
        <dbReference type="Proteomes" id="UP000078572"/>
    </source>
</evidence>
<proteinExistence type="predicted"/>
<dbReference type="Proteomes" id="UP000078572">
    <property type="component" value="Chromosome 1"/>
</dbReference>
<keyword evidence="1" id="KW-0812">Transmembrane</keyword>
<dbReference type="InterPro" id="IPR003615">
    <property type="entry name" value="HNH_nuc"/>
</dbReference>
<dbReference type="CDD" id="cd00085">
    <property type="entry name" value="HNHc"/>
    <property type="match status" value="1"/>
</dbReference>
<sequence>MLFTQLKENNMALIITIFSFLIFAFLLAAFLSKNNGSTSKAKILPDLVPYAMHGVNVRSRLTDNQWNDLRNYAKRKKGFRCEVCGAKGKSQGFQHDVEAHEEWLHDHKTRTQKLTNLLILCPLCHKFKHIALADSSGYGKRVREHIQQVNGWTPDQVELAINRAKHEVKQLKGKWKLDLTHLNSYSYRIPGITFTTQENHNCRKGVFE</sequence>
<evidence type="ECO:0008006" key="4">
    <source>
        <dbReference type="Google" id="ProtNLM"/>
    </source>
</evidence>
<evidence type="ECO:0000313" key="2">
    <source>
        <dbReference type="EMBL" id="ANJ72258.1"/>
    </source>
</evidence>
<gene>
    <name evidence="2" type="ORF">A9Y76_07165</name>
</gene>
<dbReference type="AlphaFoldDB" id="A0A191ZVZ9"/>
<keyword evidence="1" id="KW-1133">Transmembrane helix</keyword>
<feature type="transmembrane region" description="Helical" evidence="1">
    <location>
        <begin position="12"/>
        <end position="32"/>
    </location>
</feature>
<keyword evidence="3" id="KW-1185">Reference proteome</keyword>
<dbReference type="EMBL" id="CP016022">
    <property type="protein sequence ID" value="ANJ72258.1"/>
    <property type="molecule type" value="Genomic_DNA"/>
</dbReference>
<reference evidence="3" key="1">
    <citation type="submission" date="2016-06" db="EMBL/GenBank/DDBJ databases">
        <authorList>
            <person name="Xu Y."/>
            <person name="Nagy A."/>
            <person name="Yan X."/>
            <person name="Kim S.W."/>
            <person name="Haley B."/>
            <person name="Liu N.T."/>
            <person name="Nou X."/>
        </authorList>
    </citation>
    <scope>NUCLEOTIDE SEQUENCE [LARGE SCALE GENOMIC DNA]</scope>
    <source>
        <strain evidence="3">ATCC 49129</strain>
    </source>
</reference>
<protein>
    <recommendedName>
        <fullName evidence="4">HNH nuclease domain-containing protein</fullName>
    </recommendedName>
</protein>
<evidence type="ECO:0000256" key="1">
    <source>
        <dbReference type="SAM" id="Phobius"/>
    </source>
</evidence>
<accession>A0A191ZVZ9</accession>
<organism evidence="2 3">
    <name type="scientific">Ralstonia insidiosa</name>
    <dbReference type="NCBI Taxonomy" id="190721"/>
    <lineage>
        <taxon>Bacteria</taxon>
        <taxon>Pseudomonadati</taxon>
        <taxon>Pseudomonadota</taxon>
        <taxon>Betaproteobacteria</taxon>
        <taxon>Burkholderiales</taxon>
        <taxon>Burkholderiaceae</taxon>
        <taxon>Ralstonia</taxon>
    </lineage>
</organism>
<keyword evidence="1" id="KW-0472">Membrane</keyword>
<name>A0A191ZVZ9_9RALS</name>